<dbReference type="Proteomes" id="UP000813215">
    <property type="component" value="Unassembled WGS sequence"/>
</dbReference>
<name>A0A9E3H9H8_9NOST</name>
<evidence type="ECO:0000313" key="2">
    <source>
        <dbReference type="EMBL" id="MBW4433171.1"/>
    </source>
</evidence>
<dbReference type="InterPro" id="IPR046641">
    <property type="entry name" value="DUF6753"/>
</dbReference>
<protein>
    <submittedName>
        <fullName evidence="2">Uncharacterized protein</fullName>
    </submittedName>
</protein>
<comment type="caution">
    <text evidence="2">The sequence shown here is derived from an EMBL/GenBank/DDBJ whole genome shotgun (WGS) entry which is preliminary data.</text>
</comment>
<feature type="transmembrane region" description="Helical" evidence="1">
    <location>
        <begin position="121"/>
        <end position="145"/>
    </location>
</feature>
<evidence type="ECO:0000256" key="1">
    <source>
        <dbReference type="SAM" id="Phobius"/>
    </source>
</evidence>
<gene>
    <name evidence="2" type="ORF">KME28_15945</name>
</gene>
<keyword evidence="1" id="KW-0812">Transmembrane</keyword>
<sequence length="227" mass="25400">MSQRNQTPLDAALEGQSDRFKQKVFDVVRRSGINPKDPLFLVLSSLGKFEVLMEEMPSKLDTVVEGWTTEIDEKLDKASSVAIVQQKSAIAKAAETLINKMQHSCDSPSPQRLGTTSSPKYLSLFTSIAPASLLLSGMFTVGIFVGNIFHVWRGGGLTEATRLTQQEKEALNWATSADGEYAQQLMKWNALDLEVCRKQTQKLKGRCVMWVVPYNQRLKYQQQLGDK</sequence>
<dbReference type="EMBL" id="JAHHHW010000099">
    <property type="protein sequence ID" value="MBW4433171.1"/>
    <property type="molecule type" value="Genomic_DNA"/>
</dbReference>
<reference evidence="2" key="1">
    <citation type="submission" date="2021-05" db="EMBL/GenBank/DDBJ databases">
        <authorList>
            <person name="Pietrasiak N."/>
            <person name="Ward R."/>
            <person name="Stajich J.E."/>
            <person name="Kurbessoian T."/>
        </authorList>
    </citation>
    <scope>NUCLEOTIDE SEQUENCE</scope>
    <source>
        <strain evidence="2">HA4357-MV3</strain>
    </source>
</reference>
<proteinExistence type="predicted"/>
<organism evidence="2 3">
    <name type="scientific">Pelatocladus maniniholoensis HA4357-MV3</name>
    <dbReference type="NCBI Taxonomy" id="1117104"/>
    <lineage>
        <taxon>Bacteria</taxon>
        <taxon>Bacillati</taxon>
        <taxon>Cyanobacteriota</taxon>
        <taxon>Cyanophyceae</taxon>
        <taxon>Nostocales</taxon>
        <taxon>Nostocaceae</taxon>
        <taxon>Pelatocladus</taxon>
    </lineage>
</organism>
<evidence type="ECO:0000313" key="3">
    <source>
        <dbReference type="Proteomes" id="UP000813215"/>
    </source>
</evidence>
<reference evidence="2" key="2">
    <citation type="journal article" date="2022" name="Microbiol. Resour. Announc.">
        <title>Metagenome Sequencing to Explore Phylogenomics of Terrestrial Cyanobacteria.</title>
        <authorList>
            <person name="Ward R.D."/>
            <person name="Stajich J.E."/>
            <person name="Johansen J.R."/>
            <person name="Huntemann M."/>
            <person name="Clum A."/>
            <person name="Foster B."/>
            <person name="Foster B."/>
            <person name="Roux S."/>
            <person name="Palaniappan K."/>
            <person name="Varghese N."/>
            <person name="Mukherjee S."/>
            <person name="Reddy T.B.K."/>
            <person name="Daum C."/>
            <person name="Copeland A."/>
            <person name="Chen I.A."/>
            <person name="Ivanova N.N."/>
            <person name="Kyrpides N.C."/>
            <person name="Shapiro N."/>
            <person name="Eloe-Fadrosh E.A."/>
            <person name="Pietrasiak N."/>
        </authorList>
    </citation>
    <scope>NUCLEOTIDE SEQUENCE</scope>
    <source>
        <strain evidence="2">HA4357-MV3</strain>
    </source>
</reference>
<keyword evidence="1" id="KW-1133">Transmembrane helix</keyword>
<accession>A0A9E3H9H8</accession>
<dbReference type="AlphaFoldDB" id="A0A9E3H9H8"/>
<keyword evidence="1" id="KW-0472">Membrane</keyword>
<dbReference type="Pfam" id="PF20538">
    <property type="entry name" value="DUF6753"/>
    <property type="match status" value="1"/>
</dbReference>